<name>A0A0J5IQZ7_9GAMM</name>
<dbReference type="SMART" id="SM00342">
    <property type="entry name" value="HTH_ARAC"/>
    <property type="match status" value="1"/>
</dbReference>
<proteinExistence type="predicted"/>
<comment type="caution">
    <text evidence="3">The sequence shown here is derived from an EMBL/GenBank/DDBJ whole genome shotgun (WGS) entry which is preliminary data.</text>
</comment>
<evidence type="ECO:0000313" key="4">
    <source>
        <dbReference type="Proteomes" id="UP000036277"/>
    </source>
</evidence>
<protein>
    <recommendedName>
        <fullName evidence="2">HTH araC/xylS-type domain-containing protein</fullName>
    </recommendedName>
</protein>
<dbReference type="GO" id="GO:0043565">
    <property type="term" value="F:sequence-specific DNA binding"/>
    <property type="evidence" value="ECO:0007669"/>
    <property type="project" value="InterPro"/>
</dbReference>
<gene>
    <name evidence="3" type="ORF">AB204_07870</name>
</gene>
<dbReference type="GO" id="GO:0003700">
    <property type="term" value="F:DNA-binding transcription factor activity"/>
    <property type="evidence" value="ECO:0007669"/>
    <property type="project" value="InterPro"/>
</dbReference>
<dbReference type="InterPro" id="IPR018060">
    <property type="entry name" value="HTH_AraC"/>
</dbReference>
<dbReference type="OrthoDB" id="5295226at2"/>
<reference evidence="3 4" key="1">
    <citation type="submission" date="2015-06" db="EMBL/GenBank/DDBJ databases">
        <title>Draft Whole-Genome Sequence of the Entomopathogenic Bacterium Xenorhabdus khoisanae.</title>
        <authorList>
            <person name="Naidoo S."/>
            <person name="Featherston J."/>
            <person name="Gray V.M."/>
        </authorList>
    </citation>
    <scope>NUCLEOTIDE SEQUENCE [LARGE SCALE GENOMIC DNA]</scope>
    <source>
        <strain evidence="3 4">MCB</strain>
    </source>
</reference>
<dbReference type="PANTHER" id="PTHR43280">
    <property type="entry name" value="ARAC-FAMILY TRANSCRIPTIONAL REGULATOR"/>
    <property type="match status" value="1"/>
</dbReference>
<dbReference type="Gene3D" id="1.10.10.60">
    <property type="entry name" value="Homeodomain-like"/>
    <property type="match status" value="1"/>
</dbReference>
<organism evidence="3 4">
    <name type="scientific">Xenorhabdus khoisanae</name>
    <dbReference type="NCBI Taxonomy" id="880157"/>
    <lineage>
        <taxon>Bacteria</taxon>
        <taxon>Pseudomonadati</taxon>
        <taxon>Pseudomonadota</taxon>
        <taxon>Gammaproteobacteria</taxon>
        <taxon>Enterobacterales</taxon>
        <taxon>Morganellaceae</taxon>
        <taxon>Xenorhabdus</taxon>
    </lineage>
</organism>
<dbReference type="EMBL" id="LFCV01000044">
    <property type="protein sequence ID" value="KMJ45630.1"/>
    <property type="molecule type" value="Genomic_DNA"/>
</dbReference>
<feature type="domain" description="HTH araC/xylS-type" evidence="2">
    <location>
        <begin position="163"/>
        <end position="260"/>
    </location>
</feature>
<dbReference type="Proteomes" id="UP000036277">
    <property type="component" value="Unassembled WGS sequence"/>
</dbReference>
<keyword evidence="4" id="KW-1185">Reference proteome</keyword>
<evidence type="ECO:0000313" key="3">
    <source>
        <dbReference type="EMBL" id="KMJ45630.1"/>
    </source>
</evidence>
<dbReference type="AlphaFoldDB" id="A0A0J5IQZ7"/>
<dbReference type="PANTHER" id="PTHR43280:SF2">
    <property type="entry name" value="HTH-TYPE TRANSCRIPTIONAL REGULATOR EXSA"/>
    <property type="match status" value="1"/>
</dbReference>
<dbReference type="STRING" id="880157.AB204_07870"/>
<accession>A0A0J5IQZ7</accession>
<dbReference type="PROSITE" id="PS01124">
    <property type="entry name" value="HTH_ARAC_FAMILY_2"/>
    <property type="match status" value="1"/>
</dbReference>
<evidence type="ECO:0000259" key="2">
    <source>
        <dbReference type="PROSITE" id="PS01124"/>
    </source>
</evidence>
<sequence>MRRKIDRHLEAVRLYEYHKQYLVLSHNMKTEWHRHPCIQLSVSYDYSQMKIDTEHGSQQVYGFIIASNIKHKLHSENKSCFNFLIDPAHPLYHLLLHQIKNADIIYLKPDSARLIADYFIHCLQSDVPPDILVLSNCLNDIGLNDIGLNDIDDCHCSQDTRIIKATTLITELPVKSISSSKISGHLFLSESRFLHLFRQEMGTNFRGYLLWKRFHHALEKINSPDSLTLLASHSGFSDSAHFSRTGVMLYGFSPSELKNASIAFSDICLRKVSSKKR</sequence>
<dbReference type="PATRIC" id="fig|880157.4.peg.1659"/>
<keyword evidence="1" id="KW-0238">DNA-binding</keyword>
<dbReference type="RefSeq" id="WP_047962833.1">
    <property type="nucleotide sequence ID" value="NZ_CAWMBG010000044.1"/>
</dbReference>
<evidence type="ECO:0000256" key="1">
    <source>
        <dbReference type="ARBA" id="ARBA00023125"/>
    </source>
</evidence>
<dbReference type="Pfam" id="PF12833">
    <property type="entry name" value="HTH_18"/>
    <property type="match status" value="1"/>
</dbReference>